<dbReference type="EMBL" id="HG970333">
    <property type="protein sequence ID" value="CEF79474.1"/>
    <property type="molecule type" value="Genomic_DNA"/>
</dbReference>
<dbReference type="AlphaFoldDB" id="A0A0E0S7J9"/>
<reference evidence="1 3" key="4">
    <citation type="journal article" date="2015" name="BMC Genomics">
        <title>The completed genome sequence of the pathogenic ascomycete fungus Fusarium graminearum.</title>
        <authorList>
            <person name="King R."/>
            <person name="Urban M."/>
            <person name="Hammond-Kosack M.C."/>
            <person name="Hassani-Pak K."/>
            <person name="Hammond-Kosack K.E."/>
        </authorList>
    </citation>
    <scope>NUCLEOTIDE SEQUENCE [LARGE SCALE GENOMIC DNA]</scope>
    <source>
        <strain evidence="3">ATCC MYA-4620 / CBS 123657 / FGSC 9075 / NRRL 31084 / PH-1</strain>
        <strain evidence="1">PH-1</strain>
    </source>
</reference>
<organism evidence="2">
    <name type="scientific">Gibberella zeae (strain ATCC MYA-4620 / CBS 123657 / FGSC 9075 / NRRL 31084 / PH-1)</name>
    <name type="common">Wheat head blight fungus</name>
    <name type="synonym">Fusarium graminearum</name>
    <dbReference type="NCBI Taxonomy" id="229533"/>
    <lineage>
        <taxon>Eukaryota</taxon>
        <taxon>Fungi</taxon>
        <taxon>Dikarya</taxon>
        <taxon>Ascomycota</taxon>
        <taxon>Pezizomycotina</taxon>
        <taxon>Sordariomycetes</taxon>
        <taxon>Hypocreomycetidae</taxon>
        <taxon>Hypocreales</taxon>
        <taxon>Nectriaceae</taxon>
        <taxon>Fusarium</taxon>
    </lineage>
</organism>
<reference evidence="2 3" key="1">
    <citation type="journal article" date="2007" name="Science">
        <title>The Fusarium graminearum genome reveals a link between localized polymorphism and pathogen specialization.</title>
        <authorList>
            <person name="Cuomo C.A."/>
            <person name="Gueldener U."/>
            <person name="Xu J.-R."/>
            <person name="Trail F."/>
            <person name="Turgeon B.G."/>
            <person name="Di Pietro A."/>
            <person name="Walton J.D."/>
            <person name="Ma L.-J."/>
            <person name="Baker S.E."/>
            <person name="Rep M."/>
            <person name="Adam G."/>
            <person name="Antoniw J."/>
            <person name="Baldwin T."/>
            <person name="Calvo S.E."/>
            <person name="Chang Y.-L."/>
            <person name="DeCaprio D."/>
            <person name="Gale L.R."/>
            <person name="Gnerre S."/>
            <person name="Goswami R.S."/>
            <person name="Hammond-Kosack K."/>
            <person name="Harris L.J."/>
            <person name="Hilburn K."/>
            <person name="Kennell J.C."/>
            <person name="Kroken S."/>
            <person name="Magnuson J.K."/>
            <person name="Mannhaupt G."/>
            <person name="Mauceli E.W."/>
            <person name="Mewes H.-W."/>
            <person name="Mitterbauer R."/>
            <person name="Muehlbauer G."/>
            <person name="Muensterkoetter M."/>
            <person name="Nelson D."/>
            <person name="O'Donnell K."/>
            <person name="Ouellet T."/>
            <person name="Qi W."/>
            <person name="Quesneville H."/>
            <person name="Roncero M.I.G."/>
            <person name="Seong K.-Y."/>
            <person name="Tetko I.V."/>
            <person name="Urban M."/>
            <person name="Waalwijk C."/>
            <person name="Ward T.J."/>
            <person name="Yao J."/>
            <person name="Birren B.W."/>
            <person name="Kistler H.C."/>
        </authorList>
    </citation>
    <scope>NUCLEOTIDE SEQUENCE [LARGE SCALE GENOMIC DNA]</scope>
    <source>
        <strain evidence="3">ATCC MYA-4620 / CBS 123657 / FGSC 9075 / NRRL 31084 / PH-1</strain>
        <strain evidence="2">PH-1 / ATCC MYA-4620 / FGSC 9075 / NRRL 31084</strain>
    </source>
</reference>
<evidence type="ECO:0000313" key="2">
    <source>
        <dbReference type="EnsemblFungi" id="CEF79474"/>
    </source>
</evidence>
<protein>
    <submittedName>
        <fullName evidence="1">Chromosome 2, complete genome</fullName>
    </submittedName>
</protein>
<evidence type="ECO:0000313" key="3">
    <source>
        <dbReference type="Proteomes" id="UP000070720"/>
    </source>
</evidence>
<dbReference type="VEuPathDB" id="FungiDB:FGRAMPH1_01G15345"/>
<dbReference type="InParanoid" id="A0A0E0S7J9"/>
<sequence>MVTYYQDLAWIISLIRVLSRRRRRLDNIPRPPRCNTIPKASFRSYSFSEAKPFRSPKYPARTASETSWQYHIIVLQLISPNFQQAGSAVLVPA</sequence>
<dbReference type="EnsemblFungi" id="CEF79474">
    <property type="protein sequence ID" value="CEF79474"/>
    <property type="gene ID" value="FGRRES_20209"/>
</dbReference>
<keyword evidence="3" id="KW-1185">Reference proteome</keyword>
<gene>
    <name evidence="1" type="ORF">FGRAMPH1_01T15345</name>
</gene>
<reference evidence="2" key="5">
    <citation type="submission" date="2017-01" db="UniProtKB">
        <authorList>
            <consortium name="EnsemblFungi"/>
        </authorList>
    </citation>
    <scope>IDENTIFICATION</scope>
    <source>
        <strain evidence="2">PH-1 / ATCC MYA-4620 / FGSC 9075 / NRRL 31084</strain>
    </source>
</reference>
<name>A0A0E0S7J9_GIBZE</name>
<evidence type="ECO:0000313" key="1">
    <source>
        <dbReference type="EMBL" id="CEF79474.1"/>
    </source>
</evidence>
<accession>A0A0E0S7J9</accession>
<reference key="3">
    <citation type="submission" date="2014-02" db="EMBL/GenBank/DDBJ databases">
        <title>A revised Fusarium graminearum genomic reference sequence using whole shotgun re-sequencing.</title>
        <authorList>
            <person name="King R."/>
            <person name="Urban M."/>
            <person name="Hassani-Pak K."/>
            <person name="Hammond-Kosack K."/>
        </authorList>
    </citation>
    <scope>NUCLEOTIDE SEQUENCE</scope>
    <source>
        <strain>PH-1</strain>
    </source>
</reference>
<proteinExistence type="predicted"/>
<reference evidence="2 3" key="2">
    <citation type="journal article" date="2010" name="Nature">
        <title>Comparative genomics reveals mobile pathogenicity chromosomes in Fusarium.</title>
        <authorList>
            <person name="Ma L.J."/>
            <person name="van der Does H.C."/>
            <person name="Borkovich K.A."/>
            <person name="Coleman J.J."/>
            <person name="Daboussi M.J."/>
            <person name="Di Pietro A."/>
            <person name="Dufresne M."/>
            <person name="Freitag M."/>
            <person name="Grabherr M."/>
            <person name="Henrissat B."/>
            <person name="Houterman P.M."/>
            <person name="Kang S."/>
            <person name="Shim W.B."/>
            <person name="Woloshuk C."/>
            <person name="Xie X."/>
            <person name="Xu J.R."/>
            <person name="Antoniw J."/>
            <person name="Baker S.E."/>
            <person name="Bluhm B.H."/>
            <person name="Breakspear A."/>
            <person name="Brown D.W."/>
            <person name="Butchko R.A."/>
            <person name="Chapman S."/>
            <person name="Coulson R."/>
            <person name="Coutinho P.M."/>
            <person name="Danchin E.G."/>
            <person name="Diener A."/>
            <person name="Gale L.R."/>
            <person name="Gardiner D.M."/>
            <person name="Goff S."/>
            <person name="Hammond-Kosack K.E."/>
            <person name="Hilburn K."/>
            <person name="Hua-Van A."/>
            <person name="Jonkers W."/>
            <person name="Kazan K."/>
            <person name="Kodira C.D."/>
            <person name="Koehrsen M."/>
            <person name="Kumar L."/>
            <person name="Lee Y.H."/>
            <person name="Li L."/>
            <person name="Manners J.M."/>
            <person name="Miranda-Saavedra D."/>
            <person name="Mukherjee M."/>
            <person name="Park G."/>
            <person name="Park J."/>
            <person name="Park S.Y."/>
            <person name="Proctor R.H."/>
            <person name="Regev A."/>
            <person name="Ruiz-Roldan M.C."/>
            <person name="Sain D."/>
            <person name="Sakthikumar S."/>
            <person name="Sykes S."/>
            <person name="Schwartz D.C."/>
            <person name="Turgeon B.G."/>
            <person name="Wapinski I."/>
            <person name="Yoder O."/>
            <person name="Young S."/>
            <person name="Zeng Q."/>
            <person name="Zhou S."/>
            <person name="Galagan J."/>
            <person name="Cuomo C.A."/>
            <person name="Kistler H.C."/>
            <person name="Rep M."/>
        </authorList>
    </citation>
    <scope>GENOME REANNOTATION</scope>
    <source>
        <strain evidence="3">ATCC MYA-4620 / CBS 123657 / FGSC 9075 / NRRL 31084 / PH-1</strain>
        <strain evidence="2">PH-1 / ATCC MYA-4620 / FGSC 9075 / NRRL 31084</strain>
    </source>
</reference>
<dbReference type="Proteomes" id="UP000070720">
    <property type="component" value="Chromosome 2"/>
</dbReference>